<dbReference type="InterPro" id="IPR029063">
    <property type="entry name" value="SAM-dependent_MTases_sf"/>
</dbReference>
<comment type="caution">
    <text evidence="3">The sequence shown here is derived from an EMBL/GenBank/DDBJ whole genome shotgun (WGS) entry which is preliminary data.</text>
</comment>
<reference evidence="3 4" key="1">
    <citation type="submission" date="2024-01" db="EMBL/GenBank/DDBJ databases">
        <authorList>
            <person name="Kunselman E."/>
        </authorList>
    </citation>
    <scope>NUCLEOTIDE SEQUENCE [LARGE SCALE GENOMIC DNA]</scope>
    <source>
        <strain evidence="3">2 abalone samples</strain>
    </source>
</reference>
<dbReference type="Gene3D" id="3.40.50.150">
    <property type="entry name" value="Vaccinia Virus protein VP39"/>
    <property type="match status" value="1"/>
</dbReference>
<dbReference type="InterPro" id="IPR004398">
    <property type="entry name" value="RNA_MeTrfase_RsmD"/>
</dbReference>
<gene>
    <name evidence="3" type="ORF">CAXC1_90012</name>
</gene>
<evidence type="ECO:0000256" key="2">
    <source>
        <dbReference type="ARBA" id="ARBA00022679"/>
    </source>
</evidence>
<name>A0ABP0EXR8_9RICK</name>
<accession>A0ABP0EXR8</accession>
<keyword evidence="2 3" id="KW-0808">Transferase</keyword>
<dbReference type="SUPFAM" id="SSF53335">
    <property type="entry name" value="S-adenosyl-L-methionine-dependent methyltransferases"/>
    <property type="match status" value="1"/>
</dbReference>
<keyword evidence="1 3" id="KW-0489">Methyltransferase</keyword>
<dbReference type="PANTHER" id="PTHR43542">
    <property type="entry name" value="METHYLTRANSFERASE"/>
    <property type="match status" value="1"/>
</dbReference>
<dbReference type="GO" id="GO:0052913">
    <property type="term" value="F:16S rRNA (guanine(966)-N(2))-methyltransferase activity"/>
    <property type="evidence" value="ECO:0007669"/>
    <property type="project" value="UniProtKB-EC"/>
</dbReference>
<dbReference type="RefSeq" id="WP_338364997.1">
    <property type="nucleotide sequence ID" value="NZ_CAWVOK010000035.1"/>
</dbReference>
<sequence>MSFIIAGKHRGRKIRSNNNIRPTMSKVREAVFNILGSRMDLLSGFVVADLFCGSGSMSLEAISRGAEHVFMLDNDQKCLATAWDNINSINANEKVTIINHNMTHKITSVDRKCDVFFIDPPYKANILPMVLDNFANTHICGKDSLIILELSKKKDLQISDAYKLIDQRRYGATKIIILQANWL</sequence>
<dbReference type="EC" id="2.1.1.171" evidence="3"/>
<dbReference type="Proteomes" id="UP001314181">
    <property type="component" value="Unassembled WGS sequence"/>
</dbReference>
<evidence type="ECO:0000256" key="1">
    <source>
        <dbReference type="ARBA" id="ARBA00022603"/>
    </source>
</evidence>
<keyword evidence="4" id="KW-1185">Reference proteome</keyword>
<dbReference type="Pfam" id="PF03602">
    <property type="entry name" value="Cons_hypoth95"/>
    <property type="match status" value="1"/>
</dbReference>
<protein>
    <submittedName>
        <fullName evidence="3">16S rRNA (Guanine966-N2)-methyltransferase</fullName>
        <ecNumber evidence="3">2.1.1.171</ecNumber>
    </submittedName>
</protein>
<proteinExistence type="predicted"/>
<dbReference type="PIRSF" id="PIRSF004553">
    <property type="entry name" value="CHP00095"/>
    <property type="match status" value="1"/>
</dbReference>
<dbReference type="PANTHER" id="PTHR43542:SF1">
    <property type="entry name" value="METHYLTRANSFERASE"/>
    <property type="match status" value="1"/>
</dbReference>
<dbReference type="CDD" id="cd02440">
    <property type="entry name" value="AdoMet_MTases"/>
    <property type="match status" value="1"/>
</dbReference>
<dbReference type="NCBIfam" id="TIGR00095">
    <property type="entry name" value="16S rRNA (guanine(966)-N(2))-methyltransferase RsmD"/>
    <property type="match status" value="1"/>
</dbReference>
<evidence type="ECO:0000313" key="3">
    <source>
        <dbReference type="EMBL" id="CAK8163617.1"/>
    </source>
</evidence>
<evidence type="ECO:0000313" key="4">
    <source>
        <dbReference type="Proteomes" id="UP001314181"/>
    </source>
</evidence>
<organism evidence="3 4">
    <name type="scientific">Candidatus Xenohaliotis californiensis</name>
    <dbReference type="NCBI Taxonomy" id="84677"/>
    <lineage>
        <taxon>Bacteria</taxon>
        <taxon>Pseudomonadati</taxon>
        <taxon>Pseudomonadota</taxon>
        <taxon>Alphaproteobacteria</taxon>
        <taxon>Rickettsiales</taxon>
        <taxon>Anaplasmataceae</taxon>
        <taxon>Candidatus Xenohaliotis</taxon>
    </lineage>
</organism>
<dbReference type="EMBL" id="CAWVOK010000035">
    <property type="protein sequence ID" value="CAK8163617.1"/>
    <property type="molecule type" value="Genomic_DNA"/>
</dbReference>